<keyword evidence="1" id="KW-0732">Signal</keyword>
<keyword evidence="2" id="KW-1185">Reference proteome</keyword>
<reference evidence="3" key="1">
    <citation type="submission" date="2017-02" db="UniProtKB">
        <authorList>
            <consortium name="WormBaseParasite"/>
        </authorList>
    </citation>
    <scope>IDENTIFICATION</scope>
</reference>
<feature type="chain" id="PRO_5005891038" evidence="1">
    <location>
        <begin position="27"/>
        <end position="89"/>
    </location>
</feature>
<name>A0A0N4Z357_PARTI</name>
<proteinExistence type="predicted"/>
<evidence type="ECO:0000313" key="2">
    <source>
        <dbReference type="Proteomes" id="UP000038045"/>
    </source>
</evidence>
<protein>
    <submittedName>
        <fullName evidence="3">Uncharacterized protein</fullName>
    </submittedName>
</protein>
<feature type="signal peptide" evidence="1">
    <location>
        <begin position="1"/>
        <end position="26"/>
    </location>
</feature>
<accession>A0A0N4Z357</accession>
<evidence type="ECO:0000313" key="3">
    <source>
        <dbReference type="WBParaSite" id="PTRK_0000133600.1"/>
    </source>
</evidence>
<dbReference type="AlphaFoldDB" id="A0A0N4Z357"/>
<evidence type="ECO:0000256" key="1">
    <source>
        <dbReference type="SAM" id="SignalP"/>
    </source>
</evidence>
<sequence>MSNFNRRATIPLFLLFSILLFTLSNAFVLQELPLYREERNLKEIQMDYDAVKRGIGSGRIHPYSSMFFFPRKIQQKYGYTSDKDVDEGV</sequence>
<dbReference type="WBParaSite" id="PTRK_0000133600.1">
    <property type="protein sequence ID" value="PTRK_0000133600.1"/>
    <property type="gene ID" value="PTRK_0000133600"/>
</dbReference>
<organism evidence="2 3">
    <name type="scientific">Parastrongyloides trichosuri</name>
    <name type="common">Possum-specific nematode worm</name>
    <dbReference type="NCBI Taxonomy" id="131310"/>
    <lineage>
        <taxon>Eukaryota</taxon>
        <taxon>Metazoa</taxon>
        <taxon>Ecdysozoa</taxon>
        <taxon>Nematoda</taxon>
        <taxon>Chromadorea</taxon>
        <taxon>Rhabditida</taxon>
        <taxon>Tylenchina</taxon>
        <taxon>Panagrolaimomorpha</taxon>
        <taxon>Strongyloidoidea</taxon>
        <taxon>Strongyloididae</taxon>
        <taxon>Parastrongyloides</taxon>
    </lineage>
</organism>
<dbReference type="Proteomes" id="UP000038045">
    <property type="component" value="Unplaced"/>
</dbReference>